<dbReference type="EMBL" id="MDYQ01000033">
    <property type="protein sequence ID" value="PRP86272.1"/>
    <property type="molecule type" value="Genomic_DNA"/>
</dbReference>
<dbReference type="InParanoid" id="A0A2P6NQP0"/>
<dbReference type="Proteomes" id="UP000241769">
    <property type="component" value="Unassembled WGS sequence"/>
</dbReference>
<evidence type="ECO:0000313" key="2">
    <source>
        <dbReference type="EMBL" id="PRP86272.1"/>
    </source>
</evidence>
<sequence>MHCTSVYDVDHEPQSQFKAEKIELKTVRPSVAVRKLHISSQSAKSPHNPTFSTLIRHPQTQHKHPNNMQTTTTTNAYGDMATVQTKDMHRHETAKGAAGGAALASVIPGVGTVVGGAIGAAVGHHKKKQHEREGTHQYT</sequence>
<keyword evidence="3" id="KW-1185">Reference proteome</keyword>
<evidence type="ECO:0000313" key="3">
    <source>
        <dbReference type="Proteomes" id="UP000241769"/>
    </source>
</evidence>
<dbReference type="AlphaFoldDB" id="A0A2P6NQP0"/>
<name>A0A2P6NQP0_9EUKA</name>
<feature type="region of interest" description="Disordered" evidence="1">
    <location>
        <begin position="38"/>
        <end position="73"/>
    </location>
</feature>
<evidence type="ECO:0000256" key="1">
    <source>
        <dbReference type="SAM" id="MobiDB-lite"/>
    </source>
</evidence>
<gene>
    <name evidence="2" type="ORF">PROFUN_05413</name>
</gene>
<reference evidence="2 3" key="1">
    <citation type="journal article" date="2018" name="Genome Biol. Evol.">
        <title>Multiple Roots of Fruiting Body Formation in Amoebozoa.</title>
        <authorList>
            <person name="Hillmann F."/>
            <person name="Forbes G."/>
            <person name="Novohradska S."/>
            <person name="Ferling I."/>
            <person name="Riege K."/>
            <person name="Groth M."/>
            <person name="Westermann M."/>
            <person name="Marz M."/>
            <person name="Spaller T."/>
            <person name="Winckler T."/>
            <person name="Schaap P."/>
            <person name="Glockner G."/>
        </authorList>
    </citation>
    <scope>NUCLEOTIDE SEQUENCE [LARGE SCALE GENOMIC DNA]</scope>
    <source>
        <strain evidence="2 3">Jena</strain>
    </source>
</reference>
<feature type="compositionally biased region" description="Polar residues" evidence="1">
    <location>
        <begin position="38"/>
        <end position="53"/>
    </location>
</feature>
<proteinExistence type="predicted"/>
<accession>A0A2P6NQP0</accession>
<organism evidence="2 3">
    <name type="scientific">Planoprotostelium fungivorum</name>
    <dbReference type="NCBI Taxonomy" id="1890364"/>
    <lineage>
        <taxon>Eukaryota</taxon>
        <taxon>Amoebozoa</taxon>
        <taxon>Evosea</taxon>
        <taxon>Variosea</taxon>
        <taxon>Cavosteliida</taxon>
        <taxon>Cavosteliaceae</taxon>
        <taxon>Planoprotostelium</taxon>
    </lineage>
</organism>
<protein>
    <recommendedName>
        <fullName evidence="4">Glycine zipper domain-containing protein</fullName>
    </recommendedName>
</protein>
<comment type="caution">
    <text evidence="2">The sequence shown here is derived from an EMBL/GenBank/DDBJ whole genome shotgun (WGS) entry which is preliminary data.</text>
</comment>
<evidence type="ECO:0008006" key="4">
    <source>
        <dbReference type="Google" id="ProtNLM"/>
    </source>
</evidence>